<dbReference type="OrthoDB" id="5241041at2"/>
<name>A0A4V6PSQ0_9ACTN</name>
<dbReference type="Gene3D" id="3.60.40.10">
    <property type="entry name" value="PPM-type phosphatase domain"/>
    <property type="match status" value="1"/>
</dbReference>
<dbReference type="AlphaFoldDB" id="A0A4V6PSQ0"/>
<dbReference type="InterPro" id="IPR001932">
    <property type="entry name" value="PPM-type_phosphatase-like_dom"/>
</dbReference>
<accession>A0A4V6PSQ0</accession>
<feature type="domain" description="PAS" evidence="4">
    <location>
        <begin position="40"/>
        <end position="71"/>
    </location>
</feature>
<dbReference type="Pfam" id="PF07228">
    <property type="entry name" value="SpoIIE"/>
    <property type="match status" value="1"/>
</dbReference>
<protein>
    <submittedName>
        <fullName evidence="5">Sigma-B regulation protein RsbU (Phosphoserine phosphatase)</fullName>
    </submittedName>
</protein>
<dbReference type="SUPFAM" id="SSF55785">
    <property type="entry name" value="PYP-like sensor domain (PAS domain)"/>
    <property type="match status" value="1"/>
</dbReference>
<dbReference type="EMBL" id="SNWR01000002">
    <property type="protein sequence ID" value="TDO33128.1"/>
    <property type="molecule type" value="Genomic_DNA"/>
</dbReference>
<keyword evidence="6" id="KW-1185">Reference proteome</keyword>
<feature type="region of interest" description="Disordered" evidence="3">
    <location>
        <begin position="397"/>
        <end position="438"/>
    </location>
</feature>
<dbReference type="CDD" id="cd00130">
    <property type="entry name" value="PAS"/>
    <property type="match status" value="1"/>
</dbReference>
<gene>
    <name evidence="5" type="ORF">C8E87_8613</name>
</gene>
<dbReference type="InterPro" id="IPR000014">
    <property type="entry name" value="PAS"/>
</dbReference>
<dbReference type="PANTHER" id="PTHR43156:SF2">
    <property type="entry name" value="STAGE II SPORULATION PROTEIN E"/>
    <property type="match status" value="1"/>
</dbReference>
<sequence>MIRARQDDRRKGREGPAVLDDDPDDLYEHAPCGNISSSPDGTIVKVNATLLGWLGYRRDEIVGRKRLSDLFTVGGRLFFETHLAPLLTMQGEISGVALELRARDGSSIPALVSSIVRPGGDGRAPVTRTIVFDGRERRAYEQELLQARRAAEREGERLRHLVADLQRSLLPSVLPTPPGLMAAAHYRMASADQVGGDFYDLFPLDDGRWGFFLGDVSGKGIGAAAVTALARYTLRAAAVYDPDPAAVLHNLNRVLYQEYRDDARYCTLVFGILTVRGGGFTAQIASGGHPEPLLLRADGTVERHATKGRLVGVFPDSVYTNTELTVRRGDTLLLYTDGVTEARIRAGEPAGDRFGVDATEGFAAELAPAGAAEVVDAFVRLLDDFGAGLEDDTAVMALGVPADPADPKGSEQNEPADPKGSERNEPVDPKGSEQNEQA</sequence>
<feature type="region of interest" description="Disordered" evidence="3">
    <location>
        <begin position="1"/>
        <end position="25"/>
    </location>
</feature>
<dbReference type="GO" id="GO:0016791">
    <property type="term" value="F:phosphatase activity"/>
    <property type="evidence" value="ECO:0007669"/>
    <property type="project" value="TreeGrafter"/>
</dbReference>
<dbReference type="PANTHER" id="PTHR43156">
    <property type="entry name" value="STAGE II SPORULATION PROTEIN E-RELATED"/>
    <property type="match status" value="1"/>
</dbReference>
<organism evidence="5 6">
    <name type="scientific">Paractinoplanes brasiliensis</name>
    <dbReference type="NCBI Taxonomy" id="52695"/>
    <lineage>
        <taxon>Bacteria</taxon>
        <taxon>Bacillati</taxon>
        <taxon>Actinomycetota</taxon>
        <taxon>Actinomycetes</taxon>
        <taxon>Micromonosporales</taxon>
        <taxon>Micromonosporaceae</taxon>
        <taxon>Paractinoplanes</taxon>
    </lineage>
</organism>
<dbReference type="Proteomes" id="UP000294901">
    <property type="component" value="Unassembled WGS sequence"/>
</dbReference>
<reference evidence="5 6" key="1">
    <citation type="submission" date="2019-03" db="EMBL/GenBank/DDBJ databases">
        <title>Sequencing the genomes of 1000 actinobacteria strains.</title>
        <authorList>
            <person name="Klenk H.-P."/>
        </authorList>
    </citation>
    <scope>NUCLEOTIDE SEQUENCE [LARGE SCALE GENOMIC DNA]</scope>
    <source>
        <strain evidence="5 6">DSM 43805</strain>
    </source>
</reference>
<dbReference type="NCBIfam" id="TIGR00229">
    <property type="entry name" value="sensory_box"/>
    <property type="match status" value="1"/>
</dbReference>
<dbReference type="RefSeq" id="WP_133879008.1">
    <property type="nucleotide sequence ID" value="NZ_BOMD01000053.1"/>
</dbReference>
<dbReference type="InterPro" id="IPR035965">
    <property type="entry name" value="PAS-like_dom_sf"/>
</dbReference>
<evidence type="ECO:0000313" key="5">
    <source>
        <dbReference type="EMBL" id="TDO33128.1"/>
    </source>
</evidence>
<evidence type="ECO:0000313" key="6">
    <source>
        <dbReference type="Proteomes" id="UP000294901"/>
    </source>
</evidence>
<evidence type="ECO:0000256" key="2">
    <source>
        <dbReference type="SAM" id="Coils"/>
    </source>
</evidence>
<dbReference type="InterPro" id="IPR052016">
    <property type="entry name" value="Bact_Sigma-Reg"/>
</dbReference>
<evidence type="ECO:0000256" key="1">
    <source>
        <dbReference type="ARBA" id="ARBA00022801"/>
    </source>
</evidence>
<keyword evidence="1" id="KW-0378">Hydrolase</keyword>
<dbReference type="Pfam" id="PF13426">
    <property type="entry name" value="PAS_9"/>
    <property type="match status" value="1"/>
</dbReference>
<dbReference type="Gene3D" id="3.30.450.20">
    <property type="entry name" value="PAS domain"/>
    <property type="match status" value="1"/>
</dbReference>
<keyword evidence="2" id="KW-0175">Coiled coil</keyword>
<proteinExistence type="predicted"/>
<dbReference type="PROSITE" id="PS50112">
    <property type="entry name" value="PAS"/>
    <property type="match status" value="1"/>
</dbReference>
<feature type="compositionally biased region" description="Basic and acidic residues" evidence="3">
    <location>
        <begin position="1"/>
        <end position="14"/>
    </location>
</feature>
<dbReference type="SMART" id="SM00331">
    <property type="entry name" value="PP2C_SIG"/>
    <property type="match status" value="1"/>
</dbReference>
<feature type="compositionally biased region" description="Basic and acidic residues" evidence="3">
    <location>
        <begin position="405"/>
        <end position="438"/>
    </location>
</feature>
<feature type="coiled-coil region" evidence="2">
    <location>
        <begin position="137"/>
        <end position="168"/>
    </location>
</feature>
<comment type="caution">
    <text evidence="5">The sequence shown here is derived from an EMBL/GenBank/DDBJ whole genome shotgun (WGS) entry which is preliminary data.</text>
</comment>
<dbReference type="SMART" id="SM00091">
    <property type="entry name" value="PAS"/>
    <property type="match status" value="1"/>
</dbReference>
<dbReference type="InterPro" id="IPR036457">
    <property type="entry name" value="PPM-type-like_dom_sf"/>
</dbReference>
<evidence type="ECO:0000259" key="4">
    <source>
        <dbReference type="PROSITE" id="PS50112"/>
    </source>
</evidence>
<dbReference type="SUPFAM" id="SSF81606">
    <property type="entry name" value="PP2C-like"/>
    <property type="match status" value="1"/>
</dbReference>
<evidence type="ECO:0000256" key="3">
    <source>
        <dbReference type="SAM" id="MobiDB-lite"/>
    </source>
</evidence>